<feature type="transmembrane region" description="Helical" evidence="6">
    <location>
        <begin position="480"/>
        <end position="498"/>
    </location>
</feature>
<evidence type="ECO:0000256" key="5">
    <source>
        <dbReference type="SAM" id="MobiDB-lite"/>
    </source>
</evidence>
<dbReference type="Proteomes" id="UP000191518">
    <property type="component" value="Unassembled WGS sequence"/>
</dbReference>
<reference evidence="9" key="1">
    <citation type="journal article" date="2017" name="Nat. Microbiol.">
        <title>Global analysis of biosynthetic gene clusters reveals vast potential of secondary metabolite production in Penicillium species.</title>
        <authorList>
            <person name="Nielsen J.C."/>
            <person name="Grijseels S."/>
            <person name="Prigent S."/>
            <person name="Ji B."/>
            <person name="Dainat J."/>
            <person name="Nielsen K.F."/>
            <person name="Frisvad J.C."/>
            <person name="Workman M."/>
            <person name="Nielsen J."/>
        </authorList>
    </citation>
    <scope>NUCLEOTIDE SEQUENCE [LARGE SCALE GENOMIC DNA]</scope>
    <source>
        <strain evidence="9">IBT 29486</strain>
    </source>
</reference>
<dbReference type="CDD" id="cd07042">
    <property type="entry name" value="STAS_SulP_like_sulfate_transporter"/>
    <property type="match status" value="1"/>
</dbReference>
<dbReference type="InterPro" id="IPR001902">
    <property type="entry name" value="SLC26A/SulP_fam"/>
</dbReference>
<protein>
    <recommendedName>
        <fullName evidence="7">STAS domain-containing protein</fullName>
    </recommendedName>
</protein>
<organism evidence="8 9">
    <name type="scientific">Penicillium vulpinum</name>
    <dbReference type="NCBI Taxonomy" id="29845"/>
    <lineage>
        <taxon>Eukaryota</taxon>
        <taxon>Fungi</taxon>
        <taxon>Dikarya</taxon>
        <taxon>Ascomycota</taxon>
        <taxon>Pezizomycotina</taxon>
        <taxon>Eurotiomycetes</taxon>
        <taxon>Eurotiomycetidae</taxon>
        <taxon>Eurotiales</taxon>
        <taxon>Aspergillaceae</taxon>
        <taxon>Penicillium</taxon>
    </lineage>
</organism>
<name>A0A1V6S2A9_9EURO</name>
<dbReference type="AlphaFoldDB" id="A0A1V6S2A9"/>
<feature type="transmembrane region" description="Helical" evidence="6">
    <location>
        <begin position="264"/>
        <end position="284"/>
    </location>
</feature>
<dbReference type="PROSITE" id="PS50801">
    <property type="entry name" value="STAS"/>
    <property type="match status" value="1"/>
</dbReference>
<dbReference type="FunFam" id="3.30.750.24:FF:000036">
    <property type="entry name" value="Putative sulfate transporter YPR003C"/>
    <property type="match status" value="1"/>
</dbReference>
<dbReference type="PANTHER" id="PTHR11814">
    <property type="entry name" value="SULFATE TRANSPORTER"/>
    <property type="match status" value="1"/>
</dbReference>
<dbReference type="GO" id="GO:0055085">
    <property type="term" value="P:transmembrane transport"/>
    <property type="evidence" value="ECO:0007669"/>
    <property type="project" value="InterPro"/>
</dbReference>
<evidence type="ECO:0000256" key="4">
    <source>
        <dbReference type="ARBA" id="ARBA00023136"/>
    </source>
</evidence>
<dbReference type="Gene3D" id="3.30.750.24">
    <property type="entry name" value="STAS domain"/>
    <property type="match status" value="1"/>
</dbReference>
<evidence type="ECO:0000259" key="7">
    <source>
        <dbReference type="PROSITE" id="PS50801"/>
    </source>
</evidence>
<feature type="transmembrane region" description="Helical" evidence="6">
    <location>
        <begin position="181"/>
        <end position="199"/>
    </location>
</feature>
<evidence type="ECO:0000313" key="8">
    <source>
        <dbReference type="EMBL" id="OQE07763.1"/>
    </source>
</evidence>
<feature type="region of interest" description="Disordered" evidence="5">
    <location>
        <begin position="108"/>
        <end position="146"/>
    </location>
</feature>
<dbReference type="SUPFAM" id="SSF52091">
    <property type="entry name" value="SpoIIaa-like"/>
    <property type="match status" value="1"/>
</dbReference>
<comment type="subcellular location">
    <subcellularLocation>
        <location evidence="1">Membrane</location>
        <topology evidence="1">Multi-pass membrane protein</topology>
    </subcellularLocation>
</comment>
<sequence length="829" mass="90316">MSETSSLLPGEPDGLGRRTLRDRIVDAFRSSPQTGLGISTNASHENYTAQASRTGTGVTSEPDVRTRLLESYLQAGPACGERRCSHGTFSPQVEDAGAQSYIGGPGDTFGHNGHEVTDGAADRPRGGVDHPESVPDSEAPSQMKSSFTFPITDTNKQYISYYIPFLNWIGQYHWSFLRGDLMAALTVASIYIPMALSLASNLAHAPPISGLYSFVIHPLIYAILGSCPLLVVGPEAAGSLLTGAIVKASVMQGNSGEDDLTETALIVGVATAMSGGMILIAGLTRLGFLDNVLSRPFLRGFITAIGFVIFVDQLIPELGLAEHAKESGVSHGTSVEKLIFIIRHARDCHGLTAIVSIVSFSVIMVFRTLKKMLVPRIPQVIYFPDRFLVVALSAVLAWHLDWEAKGLEILGPTEVGSGGLFAFNWPFQLAHMKHVRTALSKSFIIALLGFFESSVAAKGLGEGNSNGIKGMYMSANREMVALGVANVVGGCFSALPAFGGYGRSKLSSQTGARSPMTSVFLSIITFTCVMVLLPYLYYLPKAVLCSMISVVAFTLVEECPHDLLFFVRLRGWSEIVLMLLIFTTTIFYSLELGMAMGMGLSVIILIRHATHPRIQILGKVLGTAARFDNAELHPENVELVEGALIVKIPEPLTFANTGDLKNRLRRLELYGSSHAHPSLPRMRAPEHNKNIIFDVHGVTSIDGSGTQVLSEIVHAYAEQRVRVFFCRLPNSNVFRMFERSGIVEECGGLSHFVPSVDEALRAPLIKEIENMIDYFFPDNELWFNETGLNPPALLHTTDRLSWACHLGNESRDCSIRTTTVMEHQAKARR</sequence>
<dbReference type="STRING" id="29845.A0A1V6S2A9"/>
<evidence type="ECO:0000256" key="3">
    <source>
        <dbReference type="ARBA" id="ARBA00022989"/>
    </source>
</evidence>
<evidence type="ECO:0000313" key="9">
    <source>
        <dbReference type="Proteomes" id="UP000191518"/>
    </source>
</evidence>
<keyword evidence="4 6" id="KW-0472">Membrane</keyword>
<feature type="transmembrane region" description="Helical" evidence="6">
    <location>
        <begin position="575"/>
        <end position="606"/>
    </location>
</feature>
<dbReference type="Pfam" id="PF01740">
    <property type="entry name" value="STAS"/>
    <property type="match status" value="1"/>
</dbReference>
<comment type="caution">
    <text evidence="8">The sequence shown here is derived from an EMBL/GenBank/DDBJ whole genome shotgun (WGS) entry which is preliminary data.</text>
</comment>
<evidence type="ECO:0000256" key="2">
    <source>
        <dbReference type="ARBA" id="ARBA00022692"/>
    </source>
</evidence>
<proteinExistence type="predicted"/>
<feature type="compositionally biased region" description="Basic and acidic residues" evidence="5">
    <location>
        <begin position="112"/>
        <end position="133"/>
    </location>
</feature>
<keyword evidence="3 6" id="KW-1133">Transmembrane helix</keyword>
<evidence type="ECO:0000256" key="1">
    <source>
        <dbReference type="ARBA" id="ARBA00004141"/>
    </source>
</evidence>
<dbReference type="GO" id="GO:0016020">
    <property type="term" value="C:membrane"/>
    <property type="evidence" value="ECO:0007669"/>
    <property type="project" value="UniProtKB-SubCell"/>
</dbReference>
<accession>A0A1V6S2A9</accession>
<dbReference type="InterPro" id="IPR011547">
    <property type="entry name" value="SLC26A/SulP_dom"/>
</dbReference>
<feature type="transmembrane region" description="Helical" evidence="6">
    <location>
        <begin position="519"/>
        <end position="538"/>
    </location>
</feature>
<dbReference type="InterPro" id="IPR002645">
    <property type="entry name" value="STAS_dom"/>
</dbReference>
<dbReference type="Pfam" id="PF00916">
    <property type="entry name" value="Sulfate_transp"/>
    <property type="match status" value="1"/>
</dbReference>
<evidence type="ECO:0000256" key="6">
    <source>
        <dbReference type="SAM" id="Phobius"/>
    </source>
</evidence>
<feature type="transmembrane region" description="Helical" evidence="6">
    <location>
        <begin position="211"/>
        <end position="231"/>
    </location>
</feature>
<feature type="transmembrane region" description="Helical" evidence="6">
    <location>
        <begin position="350"/>
        <end position="369"/>
    </location>
</feature>
<dbReference type="InterPro" id="IPR036513">
    <property type="entry name" value="STAS_dom_sf"/>
</dbReference>
<feature type="domain" description="STAS" evidence="7">
    <location>
        <begin position="633"/>
        <end position="763"/>
    </location>
</feature>
<feature type="transmembrane region" description="Helical" evidence="6">
    <location>
        <begin position="296"/>
        <end position="315"/>
    </location>
</feature>
<dbReference type="EMBL" id="MDYP01000012">
    <property type="protein sequence ID" value="OQE07763.1"/>
    <property type="molecule type" value="Genomic_DNA"/>
</dbReference>
<keyword evidence="2 6" id="KW-0812">Transmembrane</keyword>
<gene>
    <name evidence="8" type="ORF">PENVUL_c012G03770</name>
</gene>
<keyword evidence="9" id="KW-1185">Reference proteome</keyword>